<dbReference type="EMBL" id="JALJXV010000001">
    <property type="protein sequence ID" value="MCP1673307.1"/>
    <property type="molecule type" value="Genomic_DNA"/>
</dbReference>
<organism evidence="16 17">
    <name type="scientific">Natronocella acetinitrilica</name>
    <dbReference type="NCBI Taxonomy" id="414046"/>
    <lineage>
        <taxon>Bacteria</taxon>
        <taxon>Pseudomonadati</taxon>
        <taxon>Pseudomonadota</taxon>
        <taxon>Gammaproteobacteria</taxon>
        <taxon>Chromatiales</taxon>
        <taxon>Ectothiorhodospiraceae</taxon>
        <taxon>Natronocella</taxon>
    </lineage>
</organism>
<sequence length="438" mass="48139">MGDGNPSGAARLAALQVLLAVIRDQRSLTDALADSLPELPLAERGLTQELAYGVMRWLPRLQAWRDALVSKPLRRRDEDISCILLLGLYQLAETRIPPHAAVHETVALARSTGKRWSAGLVNAVLRRFQADQQAICERAAAQPAARHAHPDWLLRRFRQAWPTDWEALCDAGNARPPMTLRVNRRHGDRGKYLAQLEADGLAARAHPHATDAIVLDAPVAVERLPGFADGLVSVQDAAGQLAADLLALAPGQRVLDLCAAPGSKTCHMLEREPRLAAVTAVDVDARRLESLTQNLERLQLRAELVVGDGADPDSWWDGRPYDRVLLDAPCSATGVIRRHPDIKSLRRDDDISMLTDTQLKLLRAVWPLLQRGGMLVYSTCSVLPEENAGVVGRFITARTDVFESPIEQSWGLPQAHGRQILTGMDGMDGFYYAVLRKG</sequence>
<protein>
    <recommendedName>
        <fullName evidence="3">16S rRNA (cytosine(967)-C(5))-methyltransferase</fullName>
        <ecNumber evidence="3">2.1.1.176</ecNumber>
    </recommendedName>
    <alternativeName>
        <fullName evidence="10">16S rRNA m5C967 methyltransferase</fullName>
    </alternativeName>
    <alternativeName>
        <fullName evidence="11">rRNA (cytosine-C(5)-)-methyltransferase RsmB</fullName>
    </alternativeName>
</protein>
<comment type="subcellular location">
    <subcellularLocation>
        <location evidence="2">Cytoplasm</location>
    </subcellularLocation>
</comment>
<dbReference type="GO" id="GO:0070475">
    <property type="term" value="P:rRNA base methylation"/>
    <property type="evidence" value="ECO:0007669"/>
    <property type="project" value="TreeGrafter"/>
</dbReference>
<dbReference type="Gene3D" id="1.10.940.10">
    <property type="entry name" value="NusB-like"/>
    <property type="match status" value="1"/>
</dbReference>
<keyword evidence="9 13" id="KW-0694">RNA-binding</keyword>
<feature type="binding site" evidence="13">
    <location>
        <position position="308"/>
    </location>
    <ligand>
        <name>S-adenosyl-L-methionine</name>
        <dbReference type="ChEBI" id="CHEBI:59789"/>
    </ligand>
</feature>
<evidence type="ECO:0000256" key="13">
    <source>
        <dbReference type="PROSITE-ProRule" id="PRU01023"/>
    </source>
</evidence>
<dbReference type="InterPro" id="IPR035926">
    <property type="entry name" value="NusB-like_sf"/>
</dbReference>
<keyword evidence="7 13" id="KW-0808">Transferase</keyword>
<feature type="coiled-coil region" evidence="14">
    <location>
        <begin position="281"/>
        <end position="308"/>
    </location>
</feature>
<dbReference type="SUPFAM" id="SSF53335">
    <property type="entry name" value="S-adenosyl-L-methionine-dependent methyltransferases"/>
    <property type="match status" value="1"/>
</dbReference>
<dbReference type="NCBIfam" id="TIGR00563">
    <property type="entry name" value="rsmB"/>
    <property type="match status" value="1"/>
</dbReference>
<dbReference type="Pfam" id="PF22458">
    <property type="entry name" value="RsmF-B_ferredox"/>
    <property type="match status" value="1"/>
</dbReference>
<reference evidence="16" key="1">
    <citation type="submission" date="2022-03" db="EMBL/GenBank/DDBJ databases">
        <title>Genomic Encyclopedia of Type Strains, Phase III (KMG-III): the genomes of soil and plant-associated and newly described type strains.</title>
        <authorList>
            <person name="Whitman W."/>
        </authorList>
    </citation>
    <scope>NUCLEOTIDE SEQUENCE</scope>
    <source>
        <strain evidence="16">ANL 6-2</strain>
    </source>
</reference>
<feature type="active site" description="Nucleophile" evidence="13">
    <location>
        <position position="380"/>
    </location>
</feature>
<evidence type="ECO:0000256" key="10">
    <source>
        <dbReference type="ARBA" id="ARBA00030399"/>
    </source>
</evidence>
<dbReference type="CDD" id="cd02440">
    <property type="entry name" value="AdoMet_MTases"/>
    <property type="match status" value="1"/>
</dbReference>
<dbReference type="NCBIfam" id="NF008149">
    <property type="entry name" value="PRK10901.1"/>
    <property type="match status" value="1"/>
</dbReference>
<dbReference type="InterPro" id="IPR023267">
    <property type="entry name" value="RCMT"/>
</dbReference>
<feature type="binding site" evidence="13">
    <location>
        <position position="327"/>
    </location>
    <ligand>
        <name>S-adenosyl-L-methionine</name>
        <dbReference type="ChEBI" id="CHEBI:59789"/>
    </ligand>
</feature>
<keyword evidence="14" id="KW-0175">Coiled coil</keyword>
<evidence type="ECO:0000256" key="1">
    <source>
        <dbReference type="ARBA" id="ARBA00002724"/>
    </source>
</evidence>
<evidence type="ECO:0000256" key="12">
    <source>
        <dbReference type="ARBA" id="ARBA00047283"/>
    </source>
</evidence>
<keyword evidence="17" id="KW-1185">Reference proteome</keyword>
<dbReference type="InterPro" id="IPR049560">
    <property type="entry name" value="MeTrfase_RsmB-F_NOP2_cat"/>
</dbReference>
<proteinExistence type="inferred from homology"/>
<evidence type="ECO:0000256" key="9">
    <source>
        <dbReference type="ARBA" id="ARBA00022884"/>
    </source>
</evidence>
<comment type="catalytic activity">
    <reaction evidence="12">
        <text>cytidine(967) in 16S rRNA + S-adenosyl-L-methionine = 5-methylcytidine(967) in 16S rRNA + S-adenosyl-L-homocysteine + H(+)</text>
        <dbReference type="Rhea" id="RHEA:42748"/>
        <dbReference type="Rhea" id="RHEA-COMP:10219"/>
        <dbReference type="Rhea" id="RHEA-COMP:10220"/>
        <dbReference type="ChEBI" id="CHEBI:15378"/>
        <dbReference type="ChEBI" id="CHEBI:57856"/>
        <dbReference type="ChEBI" id="CHEBI:59789"/>
        <dbReference type="ChEBI" id="CHEBI:74483"/>
        <dbReference type="ChEBI" id="CHEBI:82748"/>
        <dbReference type="EC" id="2.1.1.176"/>
    </reaction>
</comment>
<dbReference type="Gene3D" id="3.30.70.1170">
    <property type="entry name" value="Sun protein, domain 3"/>
    <property type="match status" value="1"/>
</dbReference>
<feature type="domain" description="SAM-dependent MTase RsmB/NOP-type" evidence="15">
    <location>
        <begin position="168"/>
        <end position="438"/>
    </location>
</feature>
<evidence type="ECO:0000256" key="7">
    <source>
        <dbReference type="ARBA" id="ARBA00022679"/>
    </source>
</evidence>
<accession>A0AAE3G0T4</accession>
<dbReference type="Proteomes" id="UP001205843">
    <property type="component" value="Unassembled WGS sequence"/>
</dbReference>
<dbReference type="InterPro" id="IPR006027">
    <property type="entry name" value="NusB_RsmB_TIM44"/>
</dbReference>
<keyword evidence="4" id="KW-0963">Cytoplasm</keyword>
<keyword evidence="6 13" id="KW-0489">Methyltransferase</keyword>
<comment type="caution">
    <text evidence="16">The sequence shown here is derived from an EMBL/GenBank/DDBJ whole genome shotgun (WGS) entry which is preliminary data.</text>
</comment>
<dbReference type="EC" id="2.1.1.176" evidence="3"/>
<dbReference type="PANTHER" id="PTHR22807:SF61">
    <property type="entry name" value="NOL1_NOP2_SUN FAMILY PROTEIN _ ANTITERMINATION NUSB DOMAIN-CONTAINING PROTEIN"/>
    <property type="match status" value="1"/>
</dbReference>
<dbReference type="FunFam" id="3.40.50.150:FF:000022">
    <property type="entry name" value="Ribosomal RNA small subunit methyltransferase B"/>
    <property type="match status" value="1"/>
</dbReference>
<evidence type="ECO:0000259" key="15">
    <source>
        <dbReference type="PROSITE" id="PS51686"/>
    </source>
</evidence>
<dbReference type="InterPro" id="IPR001678">
    <property type="entry name" value="MeTrfase_RsmB-F_NOP2_dom"/>
</dbReference>
<evidence type="ECO:0000256" key="14">
    <source>
        <dbReference type="SAM" id="Coils"/>
    </source>
</evidence>
<dbReference type="InterPro" id="IPR029063">
    <property type="entry name" value="SAM-dependent_MTases_sf"/>
</dbReference>
<dbReference type="InterPro" id="IPR054728">
    <property type="entry name" value="RsmB-like_ferredoxin"/>
</dbReference>
<comment type="function">
    <text evidence="1">Specifically methylates the cytosine at position 967 (m5C967) of 16S rRNA.</text>
</comment>
<dbReference type="GO" id="GO:0009383">
    <property type="term" value="F:rRNA (cytosine-C5-)-methyltransferase activity"/>
    <property type="evidence" value="ECO:0007669"/>
    <property type="project" value="TreeGrafter"/>
</dbReference>
<dbReference type="Pfam" id="PF01029">
    <property type="entry name" value="NusB"/>
    <property type="match status" value="1"/>
</dbReference>
<feature type="binding site" evidence="13">
    <location>
        <position position="282"/>
    </location>
    <ligand>
        <name>S-adenosyl-L-methionine</name>
        <dbReference type="ChEBI" id="CHEBI:59789"/>
    </ligand>
</feature>
<dbReference type="FunFam" id="3.30.70.1170:FF:000002">
    <property type="entry name" value="Ribosomal RNA small subunit methyltransferase B"/>
    <property type="match status" value="1"/>
</dbReference>
<evidence type="ECO:0000313" key="16">
    <source>
        <dbReference type="EMBL" id="MCP1673307.1"/>
    </source>
</evidence>
<evidence type="ECO:0000256" key="11">
    <source>
        <dbReference type="ARBA" id="ARBA00031088"/>
    </source>
</evidence>
<keyword evidence="5" id="KW-0698">rRNA processing</keyword>
<feature type="binding site" evidence="13">
    <location>
        <begin position="258"/>
        <end position="264"/>
    </location>
    <ligand>
        <name>S-adenosyl-L-methionine</name>
        <dbReference type="ChEBI" id="CHEBI:59789"/>
    </ligand>
</feature>
<name>A0AAE3G0T4_9GAMM</name>
<dbReference type="GO" id="GO:0005829">
    <property type="term" value="C:cytosol"/>
    <property type="evidence" value="ECO:0007669"/>
    <property type="project" value="TreeGrafter"/>
</dbReference>
<evidence type="ECO:0000256" key="8">
    <source>
        <dbReference type="ARBA" id="ARBA00022691"/>
    </source>
</evidence>
<evidence type="ECO:0000256" key="2">
    <source>
        <dbReference type="ARBA" id="ARBA00004496"/>
    </source>
</evidence>
<evidence type="ECO:0000256" key="5">
    <source>
        <dbReference type="ARBA" id="ARBA00022552"/>
    </source>
</evidence>
<dbReference type="SUPFAM" id="SSF48013">
    <property type="entry name" value="NusB-like"/>
    <property type="match status" value="1"/>
</dbReference>
<dbReference type="Gene3D" id="3.40.50.150">
    <property type="entry name" value="Vaccinia Virus protein VP39"/>
    <property type="match status" value="1"/>
</dbReference>
<keyword evidence="8 13" id="KW-0949">S-adenosyl-L-methionine</keyword>
<dbReference type="GO" id="GO:0006355">
    <property type="term" value="P:regulation of DNA-templated transcription"/>
    <property type="evidence" value="ECO:0007669"/>
    <property type="project" value="InterPro"/>
</dbReference>
<dbReference type="InterPro" id="IPR004573">
    <property type="entry name" value="rRNA_ssu_MeTfrase_B"/>
</dbReference>
<gene>
    <name evidence="16" type="ORF">J2T57_000399</name>
</gene>
<dbReference type="PRINTS" id="PR02008">
    <property type="entry name" value="RCMTFAMILY"/>
</dbReference>
<dbReference type="PROSITE" id="PS51686">
    <property type="entry name" value="SAM_MT_RSMB_NOP"/>
    <property type="match status" value="1"/>
</dbReference>
<dbReference type="GO" id="GO:0003723">
    <property type="term" value="F:RNA binding"/>
    <property type="evidence" value="ECO:0007669"/>
    <property type="project" value="UniProtKB-UniRule"/>
</dbReference>
<evidence type="ECO:0000256" key="3">
    <source>
        <dbReference type="ARBA" id="ARBA00012140"/>
    </source>
</evidence>
<comment type="similarity">
    <text evidence="13">Belongs to the class I-like SAM-binding methyltransferase superfamily. RsmB/NOP family.</text>
</comment>
<evidence type="ECO:0000256" key="4">
    <source>
        <dbReference type="ARBA" id="ARBA00022490"/>
    </source>
</evidence>
<evidence type="ECO:0000256" key="6">
    <source>
        <dbReference type="ARBA" id="ARBA00022603"/>
    </source>
</evidence>
<evidence type="ECO:0000313" key="17">
    <source>
        <dbReference type="Proteomes" id="UP001205843"/>
    </source>
</evidence>
<dbReference type="PANTHER" id="PTHR22807">
    <property type="entry name" value="NOP2 YEAST -RELATED NOL1/NOP2/FMU SUN DOMAIN-CONTAINING"/>
    <property type="match status" value="1"/>
</dbReference>
<dbReference type="Pfam" id="PF01189">
    <property type="entry name" value="Methyltr_RsmB-F"/>
    <property type="match status" value="1"/>
</dbReference>
<dbReference type="AlphaFoldDB" id="A0AAE3G0T4"/>
<dbReference type="Gene3D" id="1.10.287.730">
    <property type="entry name" value="Helix hairpin bin"/>
    <property type="match status" value="1"/>
</dbReference>